<dbReference type="SUPFAM" id="SSF48576">
    <property type="entry name" value="Terpenoid synthases"/>
    <property type="match status" value="1"/>
</dbReference>
<dbReference type="PANTHER" id="PTHR12001:SF85">
    <property type="entry name" value="SHORT CHAIN ISOPRENYL DIPHOSPHATE SYNTHASE"/>
    <property type="match status" value="1"/>
</dbReference>
<keyword evidence="3 6" id="KW-0808">Transferase</keyword>
<organism evidence="8 9">
    <name type="scientific">Georgenia yuyongxinii</name>
    <dbReference type="NCBI Taxonomy" id="2589797"/>
    <lineage>
        <taxon>Bacteria</taxon>
        <taxon>Bacillati</taxon>
        <taxon>Actinomycetota</taxon>
        <taxon>Actinomycetes</taxon>
        <taxon>Micrococcales</taxon>
        <taxon>Bogoriellaceae</taxon>
        <taxon>Georgenia</taxon>
    </lineage>
</organism>
<evidence type="ECO:0000256" key="7">
    <source>
        <dbReference type="SAM" id="MobiDB-lite"/>
    </source>
</evidence>
<dbReference type="GO" id="GO:0008299">
    <property type="term" value="P:isoprenoid biosynthetic process"/>
    <property type="evidence" value="ECO:0007669"/>
    <property type="project" value="InterPro"/>
</dbReference>
<name>A0A5B8CD52_9MICO</name>
<evidence type="ECO:0000256" key="1">
    <source>
        <dbReference type="ARBA" id="ARBA00001946"/>
    </source>
</evidence>
<reference evidence="8 9" key="1">
    <citation type="submission" date="2019-05" db="EMBL/GenBank/DDBJ databases">
        <title>Georgenia *** sp. nov., and Georgenia *** sp. nov., isolated from the intestinal contents of plateau pika (Ochotona curzoniae) in the Qinghai-Tibet plateau of China.</title>
        <authorList>
            <person name="Tian Z."/>
        </authorList>
    </citation>
    <scope>NUCLEOTIDE SEQUENCE [LARGE SCALE GENOMIC DNA]</scope>
    <source>
        <strain evidence="8 9">Z443</strain>
    </source>
</reference>
<dbReference type="Proteomes" id="UP000314616">
    <property type="component" value="Chromosome"/>
</dbReference>
<evidence type="ECO:0000313" key="9">
    <source>
        <dbReference type="Proteomes" id="UP000314616"/>
    </source>
</evidence>
<dbReference type="InterPro" id="IPR033749">
    <property type="entry name" value="Polyprenyl_synt_CS"/>
</dbReference>
<feature type="region of interest" description="Disordered" evidence="7">
    <location>
        <begin position="376"/>
        <end position="396"/>
    </location>
</feature>
<dbReference type="PANTHER" id="PTHR12001">
    <property type="entry name" value="GERANYLGERANYL PYROPHOSPHATE SYNTHASE"/>
    <property type="match status" value="1"/>
</dbReference>
<keyword evidence="4" id="KW-0479">Metal-binding</keyword>
<keyword evidence="5" id="KW-0460">Magnesium</keyword>
<sequence length="396" mass="41230">MVGEGAAARRPPRAAVAHTGTRSGDRVGDLLDRLLADARRRAFALGTGYVALWDEIARTVCGGKRFRARIVTRAHAGLGGTRDEAAVQVAAAFELLHSGFLVHDDLIDHDTMRRGEPNLSAAMFRFATEAGADADGAARFSEASAILAGDLLLGMAHELFAGLDVPPAEHARLRGVLAETLFVSVAGELDDVASGLGLGVTTMEQAMEVAQSKTAMYSFQAPLGAAGILAGAAPEVMAELDALGLCLGRAFQLVDDLLGTFAPVDVTGKSNISDLREGKVTALILHARATPAWKAVREHLGRPDLDEVTARKLRRALAASDAPTRVAAQVREQLAGVERALVGTALPSTVVTLVDEIAGMIAATLADAERHVLTMSEDGCHPAPGGGSPHGQVDLG</sequence>
<dbReference type="SFLD" id="SFLDS00005">
    <property type="entry name" value="Isoprenoid_Synthase_Type_I"/>
    <property type="match status" value="1"/>
</dbReference>
<dbReference type="Pfam" id="PF00348">
    <property type="entry name" value="polyprenyl_synt"/>
    <property type="match status" value="1"/>
</dbReference>
<dbReference type="InterPro" id="IPR008949">
    <property type="entry name" value="Isoprenoid_synthase_dom_sf"/>
</dbReference>
<feature type="region of interest" description="Disordered" evidence="7">
    <location>
        <begin position="1"/>
        <end position="22"/>
    </location>
</feature>
<dbReference type="GO" id="GO:0004659">
    <property type="term" value="F:prenyltransferase activity"/>
    <property type="evidence" value="ECO:0007669"/>
    <property type="project" value="InterPro"/>
</dbReference>
<evidence type="ECO:0000256" key="4">
    <source>
        <dbReference type="ARBA" id="ARBA00022723"/>
    </source>
</evidence>
<comment type="similarity">
    <text evidence="2 6">Belongs to the FPP/GGPP synthase family.</text>
</comment>
<dbReference type="EMBL" id="CP040915">
    <property type="protein sequence ID" value="QDC26106.1"/>
    <property type="molecule type" value="Genomic_DNA"/>
</dbReference>
<evidence type="ECO:0000256" key="5">
    <source>
        <dbReference type="ARBA" id="ARBA00022842"/>
    </source>
</evidence>
<accession>A0A5B8CD52</accession>
<dbReference type="RefSeq" id="WP_139930510.1">
    <property type="nucleotide sequence ID" value="NZ_CP040915.1"/>
</dbReference>
<evidence type="ECO:0000256" key="6">
    <source>
        <dbReference type="RuleBase" id="RU004466"/>
    </source>
</evidence>
<dbReference type="KEGG" id="gyu:FE374_17145"/>
<dbReference type="Gene3D" id="1.10.600.10">
    <property type="entry name" value="Farnesyl Diphosphate Synthase"/>
    <property type="match status" value="1"/>
</dbReference>
<evidence type="ECO:0000256" key="2">
    <source>
        <dbReference type="ARBA" id="ARBA00006706"/>
    </source>
</evidence>
<dbReference type="OrthoDB" id="4497239at2"/>
<protein>
    <submittedName>
        <fullName evidence="8">Polyprenyl synthetase family protein</fullName>
    </submittedName>
</protein>
<evidence type="ECO:0000256" key="3">
    <source>
        <dbReference type="ARBA" id="ARBA00022679"/>
    </source>
</evidence>
<dbReference type="AlphaFoldDB" id="A0A5B8CD52"/>
<proteinExistence type="inferred from homology"/>
<gene>
    <name evidence="8" type="ORF">FE374_17145</name>
</gene>
<comment type="cofactor">
    <cofactor evidence="1">
        <name>Mg(2+)</name>
        <dbReference type="ChEBI" id="CHEBI:18420"/>
    </cofactor>
</comment>
<dbReference type="InterPro" id="IPR000092">
    <property type="entry name" value="Polyprenyl_synt"/>
</dbReference>
<dbReference type="GO" id="GO:0046872">
    <property type="term" value="F:metal ion binding"/>
    <property type="evidence" value="ECO:0007669"/>
    <property type="project" value="UniProtKB-KW"/>
</dbReference>
<dbReference type="PROSITE" id="PS00723">
    <property type="entry name" value="POLYPRENYL_SYNTHASE_1"/>
    <property type="match status" value="1"/>
</dbReference>
<dbReference type="PROSITE" id="PS00444">
    <property type="entry name" value="POLYPRENYL_SYNTHASE_2"/>
    <property type="match status" value="1"/>
</dbReference>
<dbReference type="CDD" id="cd00685">
    <property type="entry name" value="Trans_IPPS_HT"/>
    <property type="match status" value="1"/>
</dbReference>
<feature type="compositionally biased region" description="Low complexity" evidence="7">
    <location>
        <begin position="1"/>
        <end position="17"/>
    </location>
</feature>
<evidence type="ECO:0000313" key="8">
    <source>
        <dbReference type="EMBL" id="QDC26106.1"/>
    </source>
</evidence>